<dbReference type="STRING" id="458.Lrub_2477"/>
<organism evidence="1 2">
    <name type="scientific">Legionella rubrilucens</name>
    <dbReference type="NCBI Taxonomy" id="458"/>
    <lineage>
        <taxon>Bacteria</taxon>
        <taxon>Pseudomonadati</taxon>
        <taxon>Pseudomonadota</taxon>
        <taxon>Gammaproteobacteria</taxon>
        <taxon>Legionellales</taxon>
        <taxon>Legionellaceae</taxon>
        <taxon>Legionella</taxon>
    </lineage>
</organism>
<evidence type="ECO:0000313" key="2">
    <source>
        <dbReference type="Proteomes" id="UP000054608"/>
    </source>
</evidence>
<comment type="caution">
    <text evidence="1">The sequence shown here is derived from an EMBL/GenBank/DDBJ whole genome shotgun (WGS) entry which is preliminary data.</text>
</comment>
<name>A0A0W0XMV1_9GAMM</name>
<dbReference type="PATRIC" id="fig|458.5.peg.2579"/>
<dbReference type="RefSeq" id="WP_058532452.1">
    <property type="nucleotide sequence ID" value="NZ_CAAAIN010000009.1"/>
</dbReference>
<dbReference type="OrthoDB" id="5639726at2"/>
<reference evidence="1 2" key="1">
    <citation type="submission" date="2015-11" db="EMBL/GenBank/DDBJ databases">
        <title>Genomic analysis of 38 Legionella species identifies large and diverse effector repertoires.</title>
        <authorList>
            <person name="Burstein D."/>
            <person name="Amaro F."/>
            <person name="Zusman T."/>
            <person name="Lifshitz Z."/>
            <person name="Cohen O."/>
            <person name="Gilbert J.A."/>
            <person name="Pupko T."/>
            <person name="Shuman H.A."/>
            <person name="Segal G."/>
        </authorList>
    </citation>
    <scope>NUCLEOTIDE SEQUENCE [LARGE SCALE GENOMIC DNA]</scope>
    <source>
        <strain evidence="1 2">WA-270A-C2</strain>
    </source>
</reference>
<gene>
    <name evidence="1" type="ORF">Lrub_2477</name>
</gene>
<accession>A0A0W0XMV1</accession>
<dbReference type="EMBL" id="LNYT01000022">
    <property type="protein sequence ID" value="KTD45680.1"/>
    <property type="molecule type" value="Genomic_DNA"/>
</dbReference>
<evidence type="ECO:0000313" key="1">
    <source>
        <dbReference type="EMBL" id="KTD45680.1"/>
    </source>
</evidence>
<dbReference type="Proteomes" id="UP000054608">
    <property type="component" value="Unassembled WGS sequence"/>
</dbReference>
<proteinExistence type="predicted"/>
<protein>
    <submittedName>
        <fullName evidence="1">Uncharacterized protein</fullName>
    </submittedName>
</protein>
<sequence length="196" mass="22699">MYHYFKDPLNNYYRLELNKGEKGEIAQWQRNTQRWHPSSISKKTEEEHRWVYTLETKDNIGVELVMLKNFSEVSLILTQGEGLASKSTKVPLERIEDPIGPGSLFSGIQSKEKQSLPHVGSQLSNQQIEKLRAHKAKLENRLFEYRFFSYVFGDCFGKGYTKSEKLREIDNLLNGKEDVDMAVVQQGRTGRILRGN</sequence>
<dbReference type="AlphaFoldDB" id="A0A0W0XMV1"/>
<keyword evidence="2" id="KW-1185">Reference proteome</keyword>